<name>A0A368ZYA1_9FLAO</name>
<evidence type="ECO:0000256" key="8">
    <source>
        <dbReference type="RuleBase" id="RU364100"/>
    </source>
</evidence>
<protein>
    <recommendedName>
        <fullName evidence="8">Abasic site processing protein</fullName>
        <ecNumber evidence="8">3.4.-.-</ecNumber>
    </recommendedName>
</protein>
<dbReference type="Gene3D" id="3.90.1680.10">
    <property type="entry name" value="SOS response associated peptidase-like"/>
    <property type="match status" value="1"/>
</dbReference>
<dbReference type="SUPFAM" id="SSF143081">
    <property type="entry name" value="BB1717-like"/>
    <property type="match status" value="1"/>
</dbReference>
<keyword evidence="4 8" id="KW-0378">Hydrolase</keyword>
<proteinExistence type="inferred from homology"/>
<comment type="caution">
    <text evidence="9">The sequence shown here is derived from an EMBL/GenBank/DDBJ whole genome shotgun (WGS) entry which is preliminary data.</text>
</comment>
<dbReference type="InterPro" id="IPR036590">
    <property type="entry name" value="SRAP-like"/>
</dbReference>
<dbReference type="PANTHER" id="PTHR13604">
    <property type="entry name" value="DC12-RELATED"/>
    <property type="match status" value="1"/>
</dbReference>
<evidence type="ECO:0000256" key="3">
    <source>
        <dbReference type="ARBA" id="ARBA00022763"/>
    </source>
</evidence>
<accession>A0A368ZYA1</accession>
<dbReference type="InterPro" id="IPR003738">
    <property type="entry name" value="SRAP"/>
</dbReference>
<keyword evidence="10" id="KW-1185">Reference proteome</keyword>
<dbReference type="GO" id="GO:0006508">
    <property type="term" value="P:proteolysis"/>
    <property type="evidence" value="ECO:0007669"/>
    <property type="project" value="UniProtKB-KW"/>
</dbReference>
<reference evidence="9 10" key="1">
    <citation type="submission" date="2018-07" db="EMBL/GenBank/DDBJ databases">
        <title>Genomic Encyclopedia of Type Strains, Phase IV (KMG-IV): sequencing the most valuable type-strain genomes for metagenomic binning, comparative biology and taxonomic classification.</title>
        <authorList>
            <person name="Goeker M."/>
        </authorList>
    </citation>
    <scope>NUCLEOTIDE SEQUENCE [LARGE SCALE GENOMIC DNA]</scope>
    <source>
        <strain evidence="9 10">DSM 21410</strain>
    </source>
</reference>
<dbReference type="Proteomes" id="UP000253517">
    <property type="component" value="Unassembled WGS sequence"/>
</dbReference>
<organism evidence="9 10">
    <name type="scientific">Schleiferia thermophila</name>
    <dbReference type="NCBI Taxonomy" id="884107"/>
    <lineage>
        <taxon>Bacteria</taxon>
        <taxon>Pseudomonadati</taxon>
        <taxon>Bacteroidota</taxon>
        <taxon>Flavobacteriia</taxon>
        <taxon>Flavobacteriales</taxon>
        <taxon>Schleiferiaceae</taxon>
        <taxon>Schleiferia</taxon>
    </lineage>
</organism>
<evidence type="ECO:0000313" key="9">
    <source>
        <dbReference type="EMBL" id="RCX01076.1"/>
    </source>
</evidence>
<dbReference type="GO" id="GO:0106300">
    <property type="term" value="P:protein-DNA covalent cross-linking repair"/>
    <property type="evidence" value="ECO:0007669"/>
    <property type="project" value="InterPro"/>
</dbReference>
<evidence type="ECO:0000256" key="1">
    <source>
        <dbReference type="ARBA" id="ARBA00008136"/>
    </source>
</evidence>
<dbReference type="PANTHER" id="PTHR13604:SF0">
    <property type="entry name" value="ABASIC SITE PROCESSING PROTEIN HMCES"/>
    <property type="match status" value="1"/>
</dbReference>
<dbReference type="GO" id="GO:0016829">
    <property type="term" value="F:lyase activity"/>
    <property type="evidence" value="ECO:0007669"/>
    <property type="project" value="UniProtKB-KW"/>
</dbReference>
<keyword evidence="2 8" id="KW-0645">Protease</keyword>
<keyword evidence="5" id="KW-0190">Covalent protein-DNA linkage</keyword>
<evidence type="ECO:0000256" key="7">
    <source>
        <dbReference type="ARBA" id="ARBA00023239"/>
    </source>
</evidence>
<keyword evidence="7" id="KW-0456">Lyase</keyword>
<dbReference type="EMBL" id="QPJS01000009">
    <property type="protein sequence ID" value="RCX01076.1"/>
    <property type="molecule type" value="Genomic_DNA"/>
</dbReference>
<evidence type="ECO:0000256" key="5">
    <source>
        <dbReference type="ARBA" id="ARBA00023124"/>
    </source>
</evidence>
<evidence type="ECO:0000256" key="4">
    <source>
        <dbReference type="ARBA" id="ARBA00022801"/>
    </source>
</evidence>
<evidence type="ECO:0000256" key="6">
    <source>
        <dbReference type="ARBA" id="ARBA00023125"/>
    </source>
</evidence>
<dbReference type="Pfam" id="PF02586">
    <property type="entry name" value="SRAP"/>
    <property type="match status" value="1"/>
</dbReference>
<gene>
    <name evidence="9" type="ORF">DES35_1092</name>
</gene>
<sequence length="250" mass="28476">MCYSVSYLTHKNEIYARRLGIPTDKETSFFAQLDQIRNYIGVAWYRSGFEFPGLPVLTFFPELKVIPGFWGLIPHWAKSKDKQKDLIKHTLNARIETLLEKPSFKKATEKNRCIVMLDGFFEYKHIEKKAHPYYITYLDKRPMLIGGIYEIAPDNIPFSITLSIVTKPGNALMTEIHNKSQAGEPRMPLILEGDYLQKWTSSPAQEAIQECKNLEINNLTAIPVGSLTGKNGIGNKPQAHINIHLNPTSQ</sequence>
<evidence type="ECO:0000313" key="10">
    <source>
        <dbReference type="Proteomes" id="UP000253517"/>
    </source>
</evidence>
<dbReference type="RefSeq" id="WP_114366579.1">
    <property type="nucleotide sequence ID" value="NZ_BHZF01000007.1"/>
</dbReference>
<dbReference type="AlphaFoldDB" id="A0A368ZYA1"/>
<keyword evidence="6" id="KW-0238">DNA-binding</keyword>
<dbReference type="EC" id="3.4.-.-" evidence="8"/>
<dbReference type="GO" id="GO:0008233">
    <property type="term" value="F:peptidase activity"/>
    <property type="evidence" value="ECO:0007669"/>
    <property type="project" value="UniProtKB-KW"/>
</dbReference>
<evidence type="ECO:0000256" key="2">
    <source>
        <dbReference type="ARBA" id="ARBA00022670"/>
    </source>
</evidence>
<keyword evidence="3" id="KW-0227">DNA damage</keyword>
<dbReference type="GO" id="GO:0003697">
    <property type="term" value="F:single-stranded DNA binding"/>
    <property type="evidence" value="ECO:0007669"/>
    <property type="project" value="InterPro"/>
</dbReference>
<comment type="similarity">
    <text evidence="1 8">Belongs to the SOS response-associated peptidase family.</text>
</comment>